<accession>J4H218</accession>
<evidence type="ECO:0000313" key="2">
    <source>
        <dbReference type="EMBL" id="CCM00749.1"/>
    </source>
</evidence>
<evidence type="ECO:0000313" key="3">
    <source>
        <dbReference type="Proteomes" id="UP000006352"/>
    </source>
</evidence>
<dbReference type="GeneID" id="24095660"/>
<protein>
    <submittedName>
        <fullName evidence="2">Uncharacterized protein</fullName>
    </submittedName>
</protein>
<keyword evidence="3" id="KW-1185">Reference proteome</keyword>
<reference evidence="2 3" key="1">
    <citation type="journal article" date="2012" name="Appl. Environ. Microbiol.">
        <title>Short-read sequencing for genomic analysis of the brown rot fungus Fibroporia radiculosa.</title>
        <authorList>
            <person name="Tang J.D."/>
            <person name="Perkins A.D."/>
            <person name="Sonstegard T.S."/>
            <person name="Schroeder S.G."/>
            <person name="Burgess S.C."/>
            <person name="Diehl S.V."/>
        </authorList>
    </citation>
    <scope>NUCLEOTIDE SEQUENCE [LARGE SCALE GENOMIC DNA]</scope>
    <source>
        <strain evidence="2 3">TFFH 294</strain>
    </source>
</reference>
<dbReference type="AlphaFoldDB" id="J4H218"/>
<gene>
    <name evidence="2" type="ORF">FIBRA_02789</name>
</gene>
<dbReference type="InParanoid" id="J4H218"/>
<proteinExistence type="predicted"/>
<feature type="region of interest" description="Disordered" evidence="1">
    <location>
        <begin position="253"/>
        <end position="280"/>
    </location>
</feature>
<dbReference type="RefSeq" id="XP_012180032.1">
    <property type="nucleotide sequence ID" value="XM_012324642.1"/>
</dbReference>
<dbReference type="STRING" id="599839.J4H218"/>
<sequence>MTSPAHSIYAEELFKLGHGYPLWFPDCRRETNGVMIGDIGYIDQGSFHRLFNATLDKSNPINALGVPEDFQVFAELGDVATVCTPDALPRGPLYSRTIMPIDFHSDTLTGRFSCSGGNGALLIVGSPATREQLTHIRRIKNYMFKNQAHWLDFAQDRGREVCAEGIIFVRGWVKTTRWAVAALTEGGENVELSFHGFEADAPFSATNYSSFYHHTGPRQETPQVDTVAADQCIFVHYCKLKRRRFIPNSWKLQAAAEPQDPPPSSDDETNGTQESQCTSSGWSDPVDYILEYIFQYTLAEAAIASDTDLSDLCKVGNLEQPQARHVTVTHANILQLANCPLPEDIPDFLRRMRPQIELTQEGVGMLSLDDSITDLKNNGVAGTTEKRDDGCLSSLCMIPSNKNLHLTVDPWTPHLSIAMSSLVSQSICIRSVPQDHVASLPPTLDSCGAVSQD</sequence>
<organism evidence="2 3">
    <name type="scientific">Fibroporia radiculosa</name>
    <dbReference type="NCBI Taxonomy" id="599839"/>
    <lineage>
        <taxon>Eukaryota</taxon>
        <taxon>Fungi</taxon>
        <taxon>Dikarya</taxon>
        <taxon>Basidiomycota</taxon>
        <taxon>Agaricomycotina</taxon>
        <taxon>Agaricomycetes</taxon>
        <taxon>Polyporales</taxon>
        <taxon>Fibroporiaceae</taxon>
        <taxon>Fibroporia</taxon>
    </lineage>
</organism>
<feature type="compositionally biased region" description="Polar residues" evidence="1">
    <location>
        <begin position="270"/>
        <end position="280"/>
    </location>
</feature>
<dbReference type="Proteomes" id="UP000006352">
    <property type="component" value="Unassembled WGS sequence"/>
</dbReference>
<dbReference type="OrthoDB" id="2804412at2759"/>
<dbReference type="EMBL" id="HE797002">
    <property type="protein sequence ID" value="CCM00749.1"/>
    <property type="molecule type" value="Genomic_DNA"/>
</dbReference>
<evidence type="ECO:0000256" key="1">
    <source>
        <dbReference type="SAM" id="MobiDB-lite"/>
    </source>
</evidence>
<name>J4H218_9APHY</name>
<dbReference type="HOGENOM" id="CLU_021108_0_1_1"/>